<protein>
    <submittedName>
        <fullName evidence="3">Group 1 glycosyl transferase</fullName>
    </submittedName>
</protein>
<evidence type="ECO:0000259" key="2">
    <source>
        <dbReference type="Pfam" id="PF13439"/>
    </source>
</evidence>
<dbReference type="RefSeq" id="WP_007701241.1">
    <property type="nucleotide sequence ID" value="NZ_AOIQ01000014.1"/>
</dbReference>
<dbReference type="Gene3D" id="3.40.50.2000">
    <property type="entry name" value="Glycogen Phosphorylase B"/>
    <property type="match status" value="2"/>
</dbReference>
<dbReference type="Pfam" id="PF00534">
    <property type="entry name" value="Glycos_transf_1"/>
    <property type="match status" value="1"/>
</dbReference>
<keyword evidence="3" id="KW-0808">Transferase</keyword>
<sequence length="318" mass="34765">MKVLQLVTNHRPFFDDQVTALEGVGVESTVLEVPGSYRPDEPRSVAEYARYYPQVLAAIDDHDLVHANYGLTAPFALAATRRPVVVTFWGTDLMSEREWLCRLSRMAAGLADATILPSRRMAEALGRPYTFVPFGVDADRFRQIPRDRARDRVGWSDDETIVLFPYAPERPEKDFPRAERVVEAADADADLRTVTGVPHHEMSHYLNASDALLVTSRRESGPMVVKEAAACGVPVVSTDVGFVDDVPGTAVCSSTDELAAELDRVLEAPRPAGATLPPEWQLEATGARLRAVYERVCADRNATRSGADSLGTQLGGAT</sequence>
<dbReference type="InterPro" id="IPR028098">
    <property type="entry name" value="Glyco_trans_4-like_N"/>
</dbReference>
<dbReference type="OrthoDB" id="193395at2157"/>
<dbReference type="EMBL" id="AOIQ01000014">
    <property type="protein sequence ID" value="ELZ10967.1"/>
    <property type="molecule type" value="Genomic_DNA"/>
</dbReference>
<dbReference type="Proteomes" id="UP000011560">
    <property type="component" value="Unassembled WGS sequence"/>
</dbReference>
<dbReference type="GO" id="GO:0016757">
    <property type="term" value="F:glycosyltransferase activity"/>
    <property type="evidence" value="ECO:0007669"/>
    <property type="project" value="InterPro"/>
</dbReference>
<dbReference type="AlphaFoldDB" id="M0BKH4"/>
<evidence type="ECO:0000259" key="1">
    <source>
        <dbReference type="Pfam" id="PF00534"/>
    </source>
</evidence>
<dbReference type="Pfam" id="PF13439">
    <property type="entry name" value="Glyco_transf_4"/>
    <property type="match status" value="1"/>
</dbReference>
<dbReference type="PANTHER" id="PTHR12526">
    <property type="entry name" value="GLYCOSYLTRANSFERASE"/>
    <property type="match status" value="1"/>
</dbReference>
<evidence type="ECO:0000313" key="4">
    <source>
        <dbReference type="Proteomes" id="UP000011560"/>
    </source>
</evidence>
<feature type="domain" description="Glycosyltransferase subfamily 4-like N-terminal" evidence="2">
    <location>
        <begin position="30"/>
        <end position="140"/>
    </location>
</feature>
<keyword evidence="4" id="KW-1185">Reference proteome</keyword>
<name>M0BKH4_9EURY</name>
<comment type="caution">
    <text evidence="3">The sequence shown here is derived from an EMBL/GenBank/DDBJ whole genome shotgun (WGS) entry which is preliminary data.</text>
</comment>
<dbReference type="STRING" id="1227490.C479_09158"/>
<dbReference type="PANTHER" id="PTHR12526:SF636">
    <property type="entry name" value="BLL3647 PROTEIN"/>
    <property type="match status" value="1"/>
</dbReference>
<organism evidence="3 4">
    <name type="scientific">Halovivax asiaticus JCM 14624</name>
    <dbReference type="NCBI Taxonomy" id="1227490"/>
    <lineage>
        <taxon>Archaea</taxon>
        <taxon>Methanobacteriati</taxon>
        <taxon>Methanobacteriota</taxon>
        <taxon>Stenosarchaea group</taxon>
        <taxon>Halobacteria</taxon>
        <taxon>Halobacteriales</taxon>
        <taxon>Natrialbaceae</taxon>
        <taxon>Halovivax</taxon>
    </lineage>
</organism>
<proteinExistence type="predicted"/>
<dbReference type="PATRIC" id="fig|1227490.4.peg.1870"/>
<gene>
    <name evidence="3" type="ORF">C479_09158</name>
</gene>
<reference evidence="3 4" key="1">
    <citation type="journal article" date="2014" name="PLoS Genet.">
        <title>Phylogenetically driven sequencing of extremely halophilic archaea reveals strategies for static and dynamic osmo-response.</title>
        <authorList>
            <person name="Becker E.A."/>
            <person name="Seitzer P.M."/>
            <person name="Tritt A."/>
            <person name="Larsen D."/>
            <person name="Krusor M."/>
            <person name="Yao A.I."/>
            <person name="Wu D."/>
            <person name="Madern D."/>
            <person name="Eisen J.A."/>
            <person name="Darling A.E."/>
            <person name="Facciotti M.T."/>
        </authorList>
    </citation>
    <scope>NUCLEOTIDE SEQUENCE [LARGE SCALE GENOMIC DNA]</scope>
    <source>
        <strain evidence="3 4">JCM 14624</strain>
    </source>
</reference>
<dbReference type="SUPFAM" id="SSF53756">
    <property type="entry name" value="UDP-Glycosyltransferase/glycogen phosphorylase"/>
    <property type="match status" value="1"/>
</dbReference>
<evidence type="ECO:0000313" key="3">
    <source>
        <dbReference type="EMBL" id="ELZ10967.1"/>
    </source>
</evidence>
<feature type="domain" description="Glycosyl transferase family 1" evidence="1">
    <location>
        <begin position="179"/>
        <end position="268"/>
    </location>
</feature>
<dbReference type="InterPro" id="IPR001296">
    <property type="entry name" value="Glyco_trans_1"/>
</dbReference>
<accession>M0BKH4</accession>